<keyword evidence="1" id="KW-0812">Transmembrane</keyword>
<keyword evidence="1" id="KW-0472">Membrane</keyword>
<evidence type="ECO:0000313" key="4">
    <source>
        <dbReference type="Proteomes" id="UP001267426"/>
    </source>
</evidence>
<keyword evidence="4" id="KW-1185">Reference proteome</keyword>
<proteinExistence type="predicted"/>
<dbReference type="Pfam" id="PF22503">
    <property type="entry name" value="DUF6992"/>
    <property type="match status" value="1"/>
</dbReference>
<accession>A0ABU3BT56</accession>
<feature type="transmembrane region" description="Helical" evidence="1">
    <location>
        <begin position="123"/>
        <end position="145"/>
    </location>
</feature>
<feature type="signal peptide" evidence="2">
    <location>
        <begin position="1"/>
        <end position="27"/>
    </location>
</feature>
<evidence type="ECO:0000256" key="2">
    <source>
        <dbReference type="SAM" id="SignalP"/>
    </source>
</evidence>
<name>A0ABU3BT56_9BACT</name>
<keyword evidence="1" id="KW-1133">Transmembrane helix</keyword>
<feature type="transmembrane region" description="Helical" evidence="1">
    <location>
        <begin position="51"/>
        <end position="68"/>
    </location>
</feature>
<feature type="transmembrane region" description="Helical" evidence="1">
    <location>
        <begin position="157"/>
        <end position="178"/>
    </location>
</feature>
<reference evidence="3 4" key="1">
    <citation type="submission" date="2023-09" db="EMBL/GenBank/DDBJ databases">
        <authorList>
            <person name="Rey-Velasco X."/>
        </authorList>
    </citation>
    <scope>NUCLEOTIDE SEQUENCE [LARGE SCALE GENOMIC DNA]</scope>
    <source>
        <strain evidence="3 4">F394</strain>
    </source>
</reference>
<feature type="transmembrane region" description="Helical" evidence="1">
    <location>
        <begin position="80"/>
        <end position="103"/>
    </location>
</feature>
<dbReference type="RefSeq" id="WP_311664378.1">
    <property type="nucleotide sequence ID" value="NZ_JAVRHT010000029.1"/>
</dbReference>
<keyword evidence="2" id="KW-0732">Signal</keyword>
<dbReference type="EMBL" id="JAVRHT010000029">
    <property type="protein sequence ID" value="MDT0632472.1"/>
    <property type="molecule type" value="Genomic_DNA"/>
</dbReference>
<evidence type="ECO:0000313" key="3">
    <source>
        <dbReference type="EMBL" id="MDT0632472.1"/>
    </source>
</evidence>
<sequence>MSTRPARFALGLAAVLLTGLAAHPALAQDGPAVRALSVDLGDAQRAHLWRVGAWGVANAVGGAALWLASSPETSAGWRAFGLQSAAWGAVNTGIAAFGLAGGAGDPAADWAAALGAENGYADVLLVNLGLNVGYAAVGATLWAVSGRGVADPAAWRGHGIALVIQGAGLFVLDGIAYLGTRARLGALVDLANGASITAGPGGVALVVGL</sequence>
<evidence type="ECO:0000256" key="1">
    <source>
        <dbReference type="SAM" id="Phobius"/>
    </source>
</evidence>
<comment type="caution">
    <text evidence="3">The sequence shown here is derived from an EMBL/GenBank/DDBJ whole genome shotgun (WGS) entry which is preliminary data.</text>
</comment>
<dbReference type="InterPro" id="IPR054261">
    <property type="entry name" value="DUF6992"/>
</dbReference>
<feature type="chain" id="PRO_5045685727" evidence="2">
    <location>
        <begin position="28"/>
        <end position="209"/>
    </location>
</feature>
<gene>
    <name evidence="3" type="ORF">RM540_11995</name>
</gene>
<protein>
    <submittedName>
        <fullName evidence="3">Uncharacterized protein</fullName>
    </submittedName>
</protein>
<dbReference type="Proteomes" id="UP001267426">
    <property type="component" value="Unassembled WGS sequence"/>
</dbReference>
<organism evidence="3 4">
    <name type="scientific">Rubrivirga litoralis</name>
    <dbReference type="NCBI Taxonomy" id="3075598"/>
    <lineage>
        <taxon>Bacteria</taxon>
        <taxon>Pseudomonadati</taxon>
        <taxon>Rhodothermota</taxon>
        <taxon>Rhodothermia</taxon>
        <taxon>Rhodothermales</taxon>
        <taxon>Rubricoccaceae</taxon>
        <taxon>Rubrivirga</taxon>
    </lineage>
</organism>